<feature type="compositionally biased region" description="Basic and acidic residues" evidence="1">
    <location>
        <begin position="390"/>
        <end position="400"/>
    </location>
</feature>
<feature type="compositionally biased region" description="Basic and acidic residues" evidence="1">
    <location>
        <begin position="502"/>
        <end position="513"/>
    </location>
</feature>
<accession>A0AAN7VPJ4</accession>
<feature type="compositionally biased region" description="Basic and acidic residues" evidence="1">
    <location>
        <begin position="210"/>
        <end position="236"/>
    </location>
</feature>
<feature type="region of interest" description="Disordered" evidence="1">
    <location>
        <begin position="210"/>
        <end position="239"/>
    </location>
</feature>
<sequence length="730" mass="81982">MDYIQQWLQNTADREPPDQPEHQAQEHASTEREQLSKKYRRKRKRASSDSSLLQPRHSHLDRAKSAHRPSSSGGLRDATHDYPRRDREQSQGSAPSHREEAPRKSYEKRARHKTKADRYEPKSKNTHKDRDEPKTGSKRRKSHRSGDGGRTTGLVQSFQLKDGPQKSRLTLKPETNAGLFKHGRASAQVAGGRGAGLPDLVFNEMRFLEKPKDHQNRLPAEAERTTTKKDSKRQQEEQISAYFAHNKPAEAGPVVASLVAIPPPHEQQQPSRTTHRKPANQPLVDLPDKPFLGFGSKGQHANSKETGPTSYYSWSESVGPEARAGRSQEPANTDDRRTTEVVENVGLDATLRQPAEPDKQAEHTASPRRGDWVRSRRAAGPAVEVFRPPAEAKRGHERRTISKTSVASLPHNLPSEPPGDAGQPRRKRDAPGSPEFHTSDILQVQQRPETAADARHSHDTLDTVDLLRMRDQENRDPKSSTPTSKLLRRAQEAIVAQQTEQHPARKDVRRSSREQSNAYEAPRTLERLEDHHDERERLAYEEYIDANDMLHLAAGYNGVPRRRTTTVASRSTLPERRLQSASGLRPQSSRHTVRPDLARPFRTCPTPPMASRSVIPTMYMEDDEMLDQVRYSPPSDHRVYANAQQAEALAHAVTSGQASGLYQDQMEDVYSEEPLSHVPSGLLARHTSSVRDVSQHPPLRSDISTGLGGGGYGLADDDQFAGFWKPNRLY</sequence>
<feature type="compositionally biased region" description="Basic and acidic residues" evidence="1">
    <location>
        <begin position="116"/>
        <end position="135"/>
    </location>
</feature>
<dbReference type="EMBL" id="JAVRQU010000012">
    <property type="protein sequence ID" value="KAK5696863.1"/>
    <property type="molecule type" value="Genomic_DNA"/>
</dbReference>
<feature type="compositionally biased region" description="Basic and acidic residues" evidence="1">
    <location>
        <begin position="96"/>
        <end position="108"/>
    </location>
</feature>
<feature type="compositionally biased region" description="Polar residues" evidence="1">
    <location>
        <begin position="299"/>
        <end position="316"/>
    </location>
</feature>
<reference evidence="2" key="1">
    <citation type="submission" date="2023-08" db="EMBL/GenBank/DDBJ databases">
        <title>Black Yeasts Isolated from many extreme environments.</title>
        <authorList>
            <person name="Coleine C."/>
            <person name="Stajich J.E."/>
            <person name="Selbmann L."/>
        </authorList>
    </citation>
    <scope>NUCLEOTIDE SEQUENCE</scope>
    <source>
        <strain evidence="2">CCFEE 5810</strain>
    </source>
</reference>
<feature type="compositionally biased region" description="Polar residues" evidence="1">
    <location>
        <begin position="579"/>
        <end position="590"/>
    </location>
</feature>
<feature type="compositionally biased region" description="Basic and acidic residues" evidence="1">
    <location>
        <begin position="77"/>
        <end position="89"/>
    </location>
</feature>
<dbReference type="Proteomes" id="UP001310594">
    <property type="component" value="Unassembled WGS sequence"/>
</dbReference>
<feature type="compositionally biased region" description="Polar residues" evidence="1">
    <location>
        <begin position="1"/>
        <end position="11"/>
    </location>
</feature>
<evidence type="ECO:0000313" key="3">
    <source>
        <dbReference type="Proteomes" id="UP001310594"/>
    </source>
</evidence>
<feature type="compositionally biased region" description="Basic and acidic residues" evidence="1">
    <location>
        <begin position="450"/>
        <end position="478"/>
    </location>
</feature>
<gene>
    <name evidence="2" type="ORF">LTR97_008169</name>
</gene>
<evidence type="ECO:0000256" key="1">
    <source>
        <dbReference type="SAM" id="MobiDB-lite"/>
    </source>
</evidence>
<proteinExistence type="predicted"/>
<evidence type="ECO:0000313" key="2">
    <source>
        <dbReference type="EMBL" id="KAK5696863.1"/>
    </source>
</evidence>
<feature type="region of interest" description="Disordered" evidence="1">
    <location>
        <begin position="563"/>
        <end position="612"/>
    </location>
</feature>
<comment type="caution">
    <text evidence="2">The sequence shown here is derived from an EMBL/GenBank/DDBJ whole genome shotgun (WGS) entry which is preliminary data.</text>
</comment>
<organism evidence="2 3">
    <name type="scientific">Elasticomyces elasticus</name>
    <dbReference type="NCBI Taxonomy" id="574655"/>
    <lineage>
        <taxon>Eukaryota</taxon>
        <taxon>Fungi</taxon>
        <taxon>Dikarya</taxon>
        <taxon>Ascomycota</taxon>
        <taxon>Pezizomycotina</taxon>
        <taxon>Dothideomycetes</taxon>
        <taxon>Dothideomycetidae</taxon>
        <taxon>Mycosphaerellales</taxon>
        <taxon>Teratosphaeriaceae</taxon>
        <taxon>Elasticomyces</taxon>
    </lineage>
</organism>
<dbReference type="AlphaFoldDB" id="A0AAN7VPJ4"/>
<feature type="region of interest" description="Disordered" evidence="1">
    <location>
        <begin position="255"/>
        <end position="531"/>
    </location>
</feature>
<protein>
    <submittedName>
        <fullName evidence="2">Uncharacterized protein</fullName>
    </submittedName>
</protein>
<name>A0AAN7VPJ4_9PEZI</name>
<feature type="region of interest" description="Disordered" evidence="1">
    <location>
        <begin position="1"/>
        <end position="178"/>
    </location>
</feature>
<feature type="compositionally biased region" description="Basic and acidic residues" evidence="1">
    <location>
        <begin position="12"/>
        <end position="36"/>
    </location>
</feature>